<name>A0A9W8J7A8_9AGAR</name>
<evidence type="ECO:0000313" key="3">
    <source>
        <dbReference type="EMBL" id="KAJ2928744.1"/>
    </source>
</evidence>
<keyword evidence="1" id="KW-0175">Coiled coil</keyword>
<proteinExistence type="predicted"/>
<organism evidence="3 4">
    <name type="scientific">Candolleomyces eurysporus</name>
    <dbReference type="NCBI Taxonomy" id="2828524"/>
    <lineage>
        <taxon>Eukaryota</taxon>
        <taxon>Fungi</taxon>
        <taxon>Dikarya</taxon>
        <taxon>Basidiomycota</taxon>
        <taxon>Agaricomycotina</taxon>
        <taxon>Agaricomycetes</taxon>
        <taxon>Agaricomycetidae</taxon>
        <taxon>Agaricales</taxon>
        <taxon>Agaricineae</taxon>
        <taxon>Psathyrellaceae</taxon>
        <taxon>Candolleomyces</taxon>
    </lineage>
</organism>
<dbReference type="Gene3D" id="1.20.1280.50">
    <property type="match status" value="1"/>
</dbReference>
<dbReference type="SUPFAM" id="SSF52047">
    <property type="entry name" value="RNI-like"/>
    <property type="match status" value="1"/>
</dbReference>
<accession>A0A9W8J7A8</accession>
<dbReference type="Pfam" id="PF12937">
    <property type="entry name" value="F-box-like"/>
    <property type="match status" value="1"/>
</dbReference>
<feature type="coiled-coil region" evidence="1">
    <location>
        <begin position="36"/>
        <end position="63"/>
    </location>
</feature>
<dbReference type="EMBL" id="JANBPK010000919">
    <property type="protein sequence ID" value="KAJ2928744.1"/>
    <property type="molecule type" value="Genomic_DNA"/>
</dbReference>
<protein>
    <recommendedName>
        <fullName evidence="2">F-box domain-containing protein</fullName>
    </recommendedName>
</protein>
<reference evidence="3" key="1">
    <citation type="submission" date="2022-06" db="EMBL/GenBank/DDBJ databases">
        <title>Genome Sequence of Candolleomyces eurysporus.</title>
        <authorList>
            <person name="Buettner E."/>
        </authorList>
    </citation>
    <scope>NUCLEOTIDE SEQUENCE</scope>
    <source>
        <strain evidence="3">VTCC 930004</strain>
    </source>
</reference>
<comment type="caution">
    <text evidence="3">The sequence shown here is derived from an EMBL/GenBank/DDBJ whole genome shotgun (WGS) entry which is preliminary data.</text>
</comment>
<dbReference type="Gene3D" id="3.80.10.10">
    <property type="entry name" value="Ribonuclease Inhibitor"/>
    <property type="match status" value="1"/>
</dbReference>
<evidence type="ECO:0000259" key="2">
    <source>
        <dbReference type="Pfam" id="PF12937"/>
    </source>
</evidence>
<sequence>MSGLNSKTDNDTIKEALYPPPTYSAASRAIMGQTTKISAQATREQVDQRIAQLEGEIRALKTHRNMAADTSPFPPEILSNIFIILRRSTGFGYGYSYISASFWIRVTHVCRHWRAVALDCPALWSDLLFVGPKITEMMLQRSKSAPLTVTFSESPVRYHDVLCKIASQTGRLRDFELHNSPAAASEILKILSSFKSTAPTLEKLVLNGGIVRQGSGPHTLPETFLQDGVPSLRHLEVTQFAIRWDPLPLSSTLTYLRLQNVAPENRPSRKAFLESMMKLLRLETLELSACLPRSGDVSHPSGSLPITLPSLRTLELHDSAAELCQFFCATRISKEARVNIELSDASPQSDSLGPLFSAYKASWSLCQDMKLVADGSLAQSEVLDLRIVNKSGQYSSQIKCWYKGHEPPPTFNDKAPANFAVSSKSLGGRIVNASLLKALVERLDVSSLRFLEIASTHNITEEALNLFKDLAKLDTITISLNHKNLSSFLKALKKDGAIPGTPSFPALRTVRLRYIDFDEEQTWDADNAVRDLIKALDHREGSCPVRTLSITECTNFSEAHWENLRGSLPEELEMDWDEDEDIREPSEDDEFESDYGMDWYEPGVYDYSW</sequence>
<keyword evidence="4" id="KW-1185">Reference proteome</keyword>
<evidence type="ECO:0000256" key="1">
    <source>
        <dbReference type="SAM" id="Coils"/>
    </source>
</evidence>
<gene>
    <name evidence="3" type="ORF">H1R20_g8216</name>
</gene>
<feature type="non-terminal residue" evidence="3">
    <location>
        <position position="609"/>
    </location>
</feature>
<dbReference type="OrthoDB" id="2850673at2759"/>
<dbReference type="InterPro" id="IPR032675">
    <property type="entry name" value="LRR_dom_sf"/>
</dbReference>
<dbReference type="Proteomes" id="UP001140091">
    <property type="component" value="Unassembled WGS sequence"/>
</dbReference>
<feature type="domain" description="F-box" evidence="2">
    <location>
        <begin position="74"/>
        <end position="128"/>
    </location>
</feature>
<evidence type="ECO:0000313" key="4">
    <source>
        <dbReference type="Proteomes" id="UP001140091"/>
    </source>
</evidence>
<dbReference type="InterPro" id="IPR001810">
    <property type="entry name" value="F-box_dom"/>
</dbReference>
<dbReference type="AlphaFoldDB" id="A0A9W8J7A8"/>